<dbReference type="RefSeq" id="XP_014180758.1">
    <property type="nucleotide sequence ID" value="XM_014325283.1"/>
</dbReference>
<dbReference type="VEuPathDB" id="FungiDB:A1Q1_02338"/>
<dbReference type="HOGENOM" id="CLU_1147884_0_0_1"/>
<evidence type="ECO:0000256" key="1">
    <source>
        <dbReference type="SAM" id="MobiDB-lite"/>
    </source>
</evidence>
<accession>J5T167</accession>
<dbReference type="KEGG" id="tasa:A1Q1_02338"/>
<gene>
    <name evidence="2" type="ORF">A1Q1_02338</name>
</gene>
<feature type="compositionally biased region" description="Polar residues" evidence="1">
    <location>
        <begin position="101"/>
        <end position="110"/>
    </location>
</feature>
<protein>
    <submittedName>
        <fullName evidence="2">Uncharacterized protein</fullName>
    </submittedName>
</protein>
<evidence type="ECO:0000313" key="2">
    <source>
        <dbReference type="EMBL" id="EJT48611.1"/>
    </source>
</evidence>
<proteinExistence type="predicted"/>
<dbReference type="Proteomes" id="UP000002748">
    <property type="component" value="Unassembled WGS sequence"/>
</dbReference>
<dbReference type="AlphaFoldDB" id="J5T167"/>
<comment type="caution">
    <text evidence="2">The sequence shown here is derived from an EMBL/GenBank/DDBJ whole genome shotgun (WGS) entry which is preliminary data.</text>
</comment>
<evidence type="ECO:0000313" key="3">
    <source>
        <dbReference type="Proteomes" id="UP000002748"/>
    </source>
</evidence>
<feature type="region of interest" description="Disordered" evidence="1">
    <location>
        <begin position="214"/>
        <end position="233"/>
    </location>
</feature>
<reference evidence="2 3" key="1">
    <citation type="journal article" date="2012" name="Eukaryot. Cell">
        <title>Draft genome sequence of CBS 2479, the standard type strain of Trichosporon asahii.</title>
        <authorList>
            <person name="Yang R.Y."/>
            <person name="Li H.T."/>
            <person name="Zhu H."/>
            <person name="Zhou G.P."/>
            <person name="Wang M."/>
            <person name="Wang L."/>
        </authorList>
    </citation>
    <scope>NUCLEOTIDE SEQUENCE [LARGE SCALE GENOMIC DNA]</scope>
    <source>
        <strain evidence="3">ATCC 90039 / CBS 2479 / JCM 2466 / KCTC 7840 / NCYC 2677 / UAMH 7654</strain>
    </source>
</reference>
<dbReference type="GeneID" id="25985852"/>
<organism evidence="2 3">
    <name type="scientific">Trichosporon asahii var. asahii (strain ATCC 90039 / CBS 2479 / JCM 2466 / KCTC 7840 / NBRC 103889/ NCYC 2677 / UAMH 7654)</name>
    <name type="common">Yeast</name>
    <dbReference type="NCBI Taxonomy" id="1186058"/>
    <lineage>
        <taxon>Eukaryota</taxon>
        <taxon>Fungi</taxon>
        <taxon>Dikarya</taxon>
        <taxon>Basidiomycota</taxon>
        <taxon>Agaricomycotina</taxon>
        <taxon>Tremellomycetes</taxon>
        <taxon>Trichosporonales</taxon>
        <taxon>Trichosporonaceae</taxon>
        <taxon>Trichosporon</taxon>
    </lineage>
</organism>
<feature type="region of interest" description="Disordered" evidence="1">
    <location>
        <begin position="82"/>
        <end position="116"/>
    </location>
</feature>
<dbReference type="EMBL" id="ALBS01000196">
    <property type="protein sequence ID" value="EJT48611.1"/>
    <property type="molecule type" value="Genomic_DNA"/>
</dbReference>
<sequence>MNNDRTWSLLPCSLDVNPVLLRGIRGIIMHTTQPKPSSGSCERKAAGRPTPWIPHVLLSRVTPQPQPRTVQPVRTPMACSVLSPPQRPAPNAPPQAYRMAPSQSQKSQPTELRADNAPSVLDRLTWLSFSRGYSEFARPLTAIAPIFIPPPHILGAALHAPSKCQQARRAQAPHTGELNVMHNPQIDSAGPQKRALRYLSCQCWRIIAPPSPDLGMERGPRTPSFQAPGDVLGTCHNGRAFS</sequence>
<name>J5T167_TRIAS</name>